<name>A0ABT3TY54_9ACTN</name>
<evidence type="ECO:0000259" key="1">
    <source>
        <dbReference type="PROSITE" id="PS50987"/>
    </source>
</evidence>
<dbReference type="InterPro" id="IPR036388">
    <property type="entry name" value="WH-like_DNA-bd_sf"/>
</dbReference>
<dbReference type="InterPro" id="IPR011991">
    <property type="entry name" value="ArsR-like_HTH"/>
</dbReference>
<dbReference type="PANTHER" id="PTHR39168">
    <property type="entry name" value="TRANSCRIPTIONAL REGULATOR-RELATED"/>
    <property type="match status" value="1"/>
</dbReference>
<dbReference type="InterPro" id="IPR036390">
    <property type="entry name" value="WH_DNA-bd_sf"/>
</dbReference>
<dbReference type="InterPro" id="IPR001845">
    <property type="entry name" value="HTH_ArsR_DNA-bd_dom"/>
</dbReference>
<accession>A0ABT3TY54</accession>
<comment type="caution">
    <text evidence="2">The sequence shown here is derived from an EMBL/GenBank/DDBJ whole genome shotgun (WGS) entry which is preliminary data.</text>
</comment>
<proteinExistence type="predicted"/>
<reference evidence="2" key="1">
    <citation type="submission" date="2022-10" db="EMBL/GenBank/DDBJ databases">
        <title>Streptomyces beihaiensis sp. nov., a chitin degrading actinobacterium, isolated from shrimp pond soil.</title>
        <authorList>
            <person name="Xie J."/>
            <person name="Shen N."/>
        </authorList>
    </citation>
    <scope>NUCLEOTIDE SEQUENCE</scope>
    <source>
        <strain evidence="2">GXMU-J5</strain>
    </source>
</reference>
<dbReference type="PANTHER" id="PTHR39168:SF1">
    <property type="entry name" value="TRANSCRIPTIONAL REGULATORY PROTEIN"/>
    <property type="match status" value="1"/>
</dbReference>
<dbReference type="Proteomes" id="UP001163064">
    <property type="component" value="Unassembled WGS sequence"/>
</dbReference>
<dbReference type="SUPFAM" id="SSF46785">
    <property type="entry name" value="Winged helix' DNA-binding domain"/>
    <property type="match status" value="1"/>
</dbReference>
<sequence>MDRMDKQRAHPHPGGPDLAAVAKLLADGTRAAFCLALLDGRAWTATELARHAGVAPSTATEHLHALVRGNLLAEERQGRHRYVRLAGPHVAELVESLAAMAPGHAPAPRSLSAVGRRQALAHARTCYDHLAGTVGVAITDAMIERELLDLEHGLALTSAGATWLEQLGVTVPTGTRRPAVRSCLDWTERRPHLAGAVGGALCRHAFDTGWITRVGTTRAVAVTSLGREALRGDLGLSDELLSRK</sequence>
<dbReference type="Pfam" id="PF12840">
    <property type="entry name" value="HTH_20"/>
    <property type="match status" value="1"/>
</dbReference>
<dbReference type="CDD" id="cd00090">
    <property type="entry name" value="HTH_ARSR"/>
    <property type="match status" value="1"/>
</dbReference>
<gene>
    <name evidence="2" type="ORF">OFY01_19830</name>
</gene>
<dbReference type="PROSITE" id="PS50987">
    <property type="entry name" value="HTH_ARSR_2"/>
    <property type="match status" value="1"/>
</dbReference>
<feature type="domain" description="HTH arsR-type" evidence="1">
    <location>
        <begin position="10"/>
        <end position="105"/>
    </location>
</feature>
<organism evidence="2 3">
    <name type="scientific">Streptomyces beihaiensis</name>
    <dbReference type="NCBI Taxonomy" id="2984495"/>
    <lineage>
        <taxon>Bacteria</taxon>
        <taxon>Bacillati</taxon>
        <taxon>Actinomycetota</taxon>
        <taxon>Actinomycetes</taxon>
        <taxon>Kitasatosporales</taxon>
        <taxon>Streptomycetaceae</taxon>
        <taxon>Streptomyces</taxon>
    </lineage>
</organism>
<evidence type="ECO:0000313" key="2">
    <source>
        <dbReference type="EMBL" id="MCX3061971.1"/>
    </source>
</evidence>
<dbReference type="SMART" id="SM00418">
    <property type="entry name" value="HTH_ARSR"/>
    <property type="match status" value="1"/>
</dbReference>
<keyword evidence="3" id="KW-1185">Reference proteome</keyword>
<dbReference type="RefSeq" id="WP_266601784.1">
    <property type="nucleotide sequence ID" value="NZ_JAPHNL010000253.1"/>
</dbReference>
<dbReference type="Gene3D" id="1.10.10.10">
    <property type="entry name" value="Winged helix-like DNA-binding domain superfamily/Winged helix DNA-binding domain"/>
    <property type="match status" value="1"/>
</dbReference>
<dbReference type="EMBL" id="JAPHNL010000253">
    <property type="protein sequence ID" value="MCX3061971.1"/>
    <property type="molecule type" value="Genomic_DNA"/>
</dbReference>
<protein>
    <submittedName>
        <fullName evidence="2">Winged helix-turn-helix domain-containing protein</fullName>
    </submittedName>
</protein>
<evidence type="ECO:0000313" key="3">
    <source>
        <dbReference type="Proteomes" id="UP001163064"/>
    </source>
</evidence>
<dbReference type="InterPro" id="IPR052543">
    <property type="entry name" value="HTH_Metal-responsive_Reg"/>
</dbReference>